<evidence type="ECO:0000313" key="7">
    <source>
        <dbReference type="EMBL" id="MDO5986553.1"/>
    </source>
</evidence>
<dbReference type="SUPFAM" id="SSF51445">
    <property type="entry name" value="(Trans)glycosidases"/>
    <property type="match status" value="1"/>
</dbReference>
<dbReference type="Pfam" id="PF01055">
    <property type="entry name" value="Glyco_hydro_31_2nd"/>
    <property type="match status" value="2"/>
</dbReference>
<keyword evidence="8" id="KW-1185">Reference proteome</keyword>
<dbReference type="PANTHER" id="PTHR43863:SF2">
    <property type="entry name" value="MALTASE-GLUCOAMYLASE"/>
    <property type="match status" value="1"/>
</dbReference>
<feature type="domain" description="Glycoside hydrolase family 31 TIM barrel" evidence="3">
    <location>
        <begin position="307"/>
        <end position="497"/>
    </location>
</feature>
<name>A0ABT8WXY6_9FLAO</name>
<feature type="domain" description="DUF5110" evidence="5">
    <location>
        <begin position="629"/>
        <end position="696"/>
    </location>
</feature>
<dbReference type="CDD" id="cd14752">
    <property type="entry name" value="GH31_N"/>
    <property type="match status" value="1"/>
</dbReference>
<dbReference type="Pfam" id="PF21365">
    <property type="entry name" value="Glyco_hydro_31_3rd"/>
    <property type="match status" value="1"/>
</dbReference>
<dbReference type="Gene3D" id="2.60.40.1180">
    <property type="entry name" value="Golgi alpha-mannosidase II"/>
    <property type="match status" value="1"/>
</dbReference>
<sequence>MSYERKDNSVLFHCEDNESVKLSIVTDDIIRVQVSSKGKFNESTMIKYGFVKDDFSTVDFQVKEGKDDYQILTSSVTVLVSKANFGLKVLDKKGNLIVRNNEKSGIQYGEENVLNFDMPSDEHFFGFGFMRETLDARGKKLTFKRAYRWNGATVPFFLSTRGYAFYSNSVFNHDFDFTNKTNGEAADYYSITTKGGSIDFYLIYGPSFPQILDKYTNLTGKTMMVPRWAFGLQYRLRYHGTQEDLLGVAKGFREKEIPCDIMALEPGWEEVSYAMDWKWSPTRFPTPKKMIDELSSMGYKMDLWESGIAPYVNMTDPKVRKKWYAKRKHIVDMGVRMFKQDDPYPRSIVSTQLHDPEFTRSEFKDKLMTPEELNNVSNSLYTQTLFKEFRKQTKERAIVMFHAYNASVASHRWPFQWAGDFQAANGLINASLSGHAMVSYDIRNPHPAGWHQGFFTPFTVVDSWAYYREPWLYSEAMEESHRLYACLRSRLVPYFYSSLWQSHTTALPIERPMVLNYSDDPNTYQMKSQFMVGDWFLVGLSDADDAPANEKVDFWTGVQKGNDGKVYLPKGRWVDYWNSNVIDIEKAQWVDASWPEYMGGSLYVKGGAIIPMGQVKNYIGETKDEIVVWDIYPHNSSSYQLYEDDGISYDYEKSKYALTDIECHENDSQVKINISKRKGFYKGMPEKRSFLLKIHTLSKPKTIIVDGEELAYFDNGNDLIYNMAKKGWYYDIKAKKVMVKLDTGWKYSLKSKDALQLATIPGTPKYDIIEWNATPEEKDREVIMQFYEKAMPIFSSNQEGLFADGFSQAKCEIKFADTSESIGKIDVELEGPVLFSNRKTKNTFEVQKEEVRFNLIARNNSGIAKVKVSGENIETRSFDFPIYGKPVELKVEKEESLWMADSLSTINVVAKLLDKHGSRVLNIFTPLTVELKGKGLFENGMKKDTIDFVEGRAAYSIQSTFDSGKVEIKSSYPNIPHKTITDSSEKGTMQVKMNPPTMPAKWVLNQVSVFVDFKIGNEVIRSATNEVTLNVYHKKGKLLDTYIQNAKNGGAVFKDISFYKRPAECVFEIKCKGFETVKLNVFDKQEPSY</sequence>
<keyword evidence="2 7" id="KW-0378">Hydrolase</keyword>
<dbReference type="PANTHER" id="PTHR43863">
    <property type="entry name" value="HYDROLASE, PUTATIVE (AFU_ORTHOLOGUE AFUA_1G03140)-RELATED"/>
    <property type="match status" value="1"/>
</dbReference>
<comment type="caution">
    <text evidence="7">The sequence shown here is derived from an EMBL/GenBank/DDBJ whole genome shotgun (WGS) entry which is preliminary data.</text>
</comment>
<evidence type="ECO:0000259" key="6">
    <source>
        <dbReference type="Pfam" id="PF21365"/>
    </source>
</evidence>
<dbReference type="InterPro" id="IPR051816">
    <property type="entry name" value="Glycosyl_Hydrolase_31"/>
</dbReference>
<dbReference type="Proteomes" id="UP001176891">
    <property type="component" value="Unassembled WGS sequence"/>
</dbReference>
<dbReference type="InterPro" id="IPR048395">
    <property type="entry name" value="Glyco_hydro_31_C"/>
</dbReference>
<gene>
    <name evidence="7" type="ORF">Q4Q39_03950</name>
</gene>
<reference evidence="7" key="1">
    <citation type="submission" date="2023-07" db="EMBL/GenBank/DDBJ databases">
        <title>Two novel species in the genus Flavivirga.</title>
        <authorList>
            <person name="Kwon K."/>
        </authorList>
    </citation>
    <scope>NUCLEOTIDE SEQUENCE</scope>
    <source>
        <strain evidence="7">KACC 14157</strain>
    </source>
</reference>
<evidence type="ECO:0000256" key="2">
    <source>
        <dbReference type="RuleBase" id="RU361185"/>
    </source>
</evidence>
<dbReference type="Gene3D" id="3.20.20.80">
    <property type="entry name" value="Glycosidases"/>
    <property type="match status" value="2"/>
</dbReference>
<feature type="domain" description="Glycoside hydrolase family 31 N-terminal" evidence="4">
    <location>
        <begin position="20"/>
        <end position="176"/>
    </location>
</feature>
<feature type="domain" description="Glycosyl hydrolase family 31 C-terminal" evidence="6">
    <location>
        <begin position="507"/>
        <end position="610"/>
    </location>
</feature>
<keyword evidence="2" id="KW-0326">Glycosidase</keyword>
<comment type="similarity">
    <text evidence="1 2">Belongs to the glycosyl hydrolase 31 family.</text>
</comment>
<evidence type="ECO:0000259" key="4">
    <source>
        <dbReference type="Pfam" id="PF13802"/>
    </source>
</evidence>
<feature type="domain" description="Glycoside hydrolase family 31 TIM barrel" evidence="3">
    <location>
        <begin position="223"/>
        <end position="304"/>
    </location>
</feature>
<dbReference type="InterPro" id="IPR025887">
    <property type="entry name" value="Glyco_hydro_31_N_dom"/>
</dbReference>
<evidence type="ECO:0000259" key="5">
    <source>
        <dbReference type="Pfam" id="PF17137"/>
    </source>
</evidence>
<protein>
    <submittedName>
        <fullName evidence="7">Glycoside hydrolase family 31 protein</fullName>
    </submittedName>
</protein>
<dbReference type="InterPro" id="IPR011013">
    <property type="entry name" value="Gal_mutarotase_sf_dom"/>
</dbReference>
<dbReference type="InterPro" id="IPR013780">
    <property type="entry name" value="Glyco_hydro_b"/>
</dbReference>
<dbReference type="Gene3D" id="2.60.40.1760">
    <property type="entry name" value="glycosyl hydrolase (family 31)"/>
    <property type="match status" value="1"/>
</dbReference>
<dbReference type="InterPro" id="IPR000322">
    <property type="entry name" value="Glyco_hydro_31_TIM"/>
</dbReference>
<evidence type="ECO:0000313" key="8">
    <source>
        <dbReference type="Proteomes" id="UP001176891"/>
    </source>
</evidence>
<dbReference type="InterPro" id="IPR033403">
    <property type="entry name" value="DUF5110"/>
</dbReference>
<evidence type="ECO:0000259" key="3">
    <source>
        <dbReference type="Pfam" id="PF01055"/>
    </source>
</evidence>
<dbReference type="Pfam" id="PF17137">
    <property type="entry name" value="DUF5110"/>
    <property type="match status" value="1"/>
</dbReference>
<dbReference type="SUPFAM" id="SSF51011">
    <property type="entry name" value="Glycosyl hydrolase domain"/>
    <property type="match status" value="1"/>
</dbReference>
<dbReference type="GO" id="GO:0016787">
    <property type="term" value="F:hydrolase activity"/>
    <property type="evidence" value="ECO:0007669"/>
    <property type="project" value="UniProtKB-KW"/>
</dbReference>
<dbReference type="InterPro" id="IPR017853">
    <property type="entry name" value="GH"/>
</dbReference>
<organism evidence="7 8">
    <name type="scientific">Flavivirga amylovorans</name>
    <dbReference type="NCBI Taxonomy" id="870486"/>
    <lineage>
        <taxon>Bacteria</taxon>
        <taxon>Pseudomonadati</taxon>
        <taxon>Bacteroidota</taxon>
        <taxon>Flavobacteriia</taxon>
        <taxon>Flavobacteriales</taxon>
        <taxon>Flavobacteriaceae</taxon>
        <taxon>Flavivirga</taxon>
    </lineage>
</organism>
<accession>A0ABT8WXY6</accession>
<proteinExistence type="inferred from homology"/>
<dbReference type="RefSeq" id="WP_303281064.1">
    <property type="nucleotide sequence ID" value="NZ_BAABCZ010000016.1"/>
</dbReference>
<evidence type="ECO:0000256" key="1">
    <source>
        <dbReference type="ARBA" id="ARBA00007806"/>
    </source>
</evidence>
<dbReference type="Pfam" id="PF13802">
    <property type="entry name" value="Gal_mutarotas_2"/>
    <property type="match status" value="1"/>
</dbReference>
<dbReference type="SUPFAM" id="SSF74650">
    <property type="entry name" value="Galactose mutarotase-like"/>
    <property type="match status" value="1"/>
</dbReference>
<dbReference type="EMBL" id="JAUOEM010000001">
    <property type="protein sequence ID" value="MDO5986553.1"/>
    <property type="molecule type" value="Genomic_DNA"/>
</dbReference>